<dbReference type="GeneID" id="135357177"/>
<organism evidence="2 3">
    <name type="scientific">Latimeria chalumnae</name>
    <name type="common">Coelacanth</name>
    <dbReference type="NCBI Taxonomy" id="7897"/>
    <lineage>
        <taxon>Eukaryota</taxon>
        <taxon>Metazoa</taxon>
        <taxon>Chordata</taxon>
        <taxon>Craniata</taxon>
        <taxon>Vertebrata</taxon>
        <taxon>Euteleostomi</taxon>
        <taxon>Coelacanthiformes</taxon>
        <taxon>Coelacanthidae</taxon>
        <taxon>Latimeria</taxon>
    </lineage>
</organism>
<dbReference type="RefSeq" id="XP_064414938.1">
    <property type="nucleotide sequence ID" value="XM_064558868.1"/>
</dbReference>
<evidence type="ECO:0000313" key="3">
    <source>
        <dbReference type="Proteomes" id="UP000008672"/>
    </source>
</evidence>
<gene>
    <name evidence="2" type="primary">SI:DKEYP-72E1.6</name>
</gene>
<proteinExistence type="predicted"/>
<reference evidence="2" key="3">
    <citation type="submission" date="2025-09" db="UniProtKB">
        <authorList>
            <consortium name="Ensembl"/>
        </authorList>
    </citation>
    <scope>IDENTIFICATION</scope>
</reference>
<dbReference type="HOGENOM" id="CLU_127999_0_0_1"/>
<dbReference type="Pfam" id="PF15125">
    <property type="entry name" value="TMEM238"/>
    <property type="match status" value="1"/>
</dbReference>
<keyword evidence="3" id="KW-1185">Reference proteome</keyword>
<evidence type="ECO:0000313" key="2">
    <source>
        <dbReference type="Ensembl" id="ENSLACP00000023447.1"/>
    </source>
</evidence>
<dbReference type="AlphaFoldDB" id="M3XL41"/>
<dbReference type="OMA" id="WLAVIFD"/>
<reference evidence="2" key="2">
    <citation type="submission" date="2025-08" db="UniProtKB">
        <authorList>
            <consortium name="Ensembl"/>
        </authorList>
    </citation>
    <scope>IDENTIFICATION</scope>
</reference>
<sequence length="166" mass="18152">MEMAFSRSGLGRCVGAFWLAVIFDILGLATLLVGVFANLFFYDFLIYAGSIVIFFSLIWWVFWYTGNIEVPVQELEDDVGLTKRNAQGVFGLIRRLSTRVSQSLRQKKRVDECGTGSAAPTRSSGKSVVLPMALVETSVNTISASLGNQIPSNQGKKGVHIESSPI</sequence>
<protein>
    <submittedName>
        <fullName evidence="2">Si:dkeyp-72e1.6</fullName>
    </submittedName>
</protein>
<dbReference type="InParanoid" id="M3XL41"/>
<accession>M3XL41</accession>
<dbReference type="Ensembl" id="ENSLACT00000025519.1">
    <property type="protein sequence ID" value="ENSLACP00000023447.1"/>
    <property type="gene ID" value="ENSLACG00000022176.1"/>
</dbReference>
<dbReference type="Proteomes" id="UP000008672">
    <property type="component" value="Unassembled WGS sequence"/>
</dbReference>
<dbReference type="STRING" id="7897.ENSLACP00000023447"/>
<reference evidence="3" key="1">
    <citation type="submission" date="2011-08" db="EMBL/GenBank/DDBJ databases">
        <title>The draft genome of Latimeria chalumnae.</title>
        <authorList>
            <person name="Di Palma F."/>
            <person name="Alfoldi J."/>
            <person name="Johnson J."/>
            <person name="Berlin A."/>
            <person name="Gnerre S."/>
            <person name="Jaffe D."/>
            <person name="MacCallum I."/>
            <person name="Young S."/>
            <person name="Walker B.J."/>
            <person name="Lander E."/>
            <person name="Lindblad-Toh K."/>
        </authorList>
    </citation>
    <scope>NUCLEOTIDE SEQUENCE [LARGE SCALE GENOMIC DNA]</scope>
    <source>
        <strain evidence="3">Wild caught</strain>
    </source>
</reference>
<feature type="transmembrane region" description="Helical" evidence="1">
    <location>
        <begin position="44"/>
        <end position="63"/>
    </location>
</feature>
<dbReference type="InterPro" id="IPR029365">
    <property type="entry name" value="TMEM238"/>
</dbReference>
<keyword evidence="1" id="KW-0812">Transmembrane</keyword>
<name>M3XL41_LATCH</name>
<keyword evidence="1" id="KW-0472">Membrane</keyword>
<dbReference type="PANTHER" id="PTHR28613">
    <property type="entry name" value="SI:CH211-232M10.4-RELATED"/>
    <property type="match status" value="1"/>
</dbReference>
<evidence type="ECO:0000256" key="1">
    <source>
        <dbReference type="SAM" id="Phobius"/>
    </source>
</evidence>
<dbReference type="eggNOG" id="ENOG502S2M1">
    <property type="taxonomic scope" value="Eukaryota"/>
</dbReference>
<dbReference type="PANTHER" id="PTHR28613:SF9">
    <property type="entry name" value="TRANSMEMBRANE PROTEIN 238"/>
    <property type="match status" value="1"/>
</dbReference>
<dbReference type="EMBL" id="AFYH01123062">
    <property type="status" value="NOT_ANNOTATED_CDS"/>
    <property type="molecule type" value="Genomic_DNA"/>
</dbReference>
<feature type="transmembrane region" description="Helical" evidence="1">
    <location>
        <begin position="15"/>
        <end position="37"/>
    </location>
</feature>
<dbReference type="GeneTree" id="ENSGT00940000162720"/>
<keyword evidence="1" id="KW-1133">Transmembrane helix</keyword>